<evidence type="ECO:0000256" key="3">
    <source>
        <dbReference type="ARBA" id="ARBA00023163"/>
    </source>
</evidence>
<dbReference type="AlphaFoldDB" id="A0A261SN37"/>
<dbReference type="GO" id="GO:0003677">
    <property type="term" value="F:DNA binding"/>
    <property type="evidence" value="ECO:0007669"/>
    <property type="project" value="UniProtKB-KW"/>
</dbReference>
<dbReference type="InterPro" id="IPR029016">
    <property type="entry name" value="GAF-like_dom_sf"/>
</dbReference>
<keyword evidence="2" id="KW-0238">DNA-binding</keyword>
<dbReference type="SUPFAM" id="SSF55781">
    <property type="entry name" value="GAF domain-like"/>
    <property type="match status" value="1"/>
</dbReference>
<keyword evidence="3" id="KW-0804">Transcription</keyword>
<feature type="domain" description="HTH iclR-type" evidence="4">
    <location>
        <begin position="25"/>
        <end position="87"/>
    </location>
</feature>
<evidence type="ECO:0008006" key="8">
    <source>
        <dbReference type="Google" id="ProtNLM"/>
    </source>
</evidence>
<dbReference type="Gene3D" id="3.30.450.40">
    <property type="match status" value="1"/>
</dbReference>
<organism evidence="6 7">
    <name type="scientific">Bordetella genomosp. 10</name>
    <dbReference type="NCBI Taxonomy" id="1416804"/>
    <lineage>
        <taxon>Bacteria</taxon>
        <taxon>Pseudomonadati</taxon>
        <taxon>Pseudomonadota</taxon>
        <taxon>Betaproteobacteria</taxon>
        <taxon>Burkholderiales</taxon>
        <taxon>Alcaligenaceae</taxon>
        <taxon>Bordetella</taxon>
    </lineage>
</organism>
<comment type="caution">
    <text evidence="6">The sequence shown here is derived from an EMBL/GenBank/DDBJ whole genome shotgun (WGS) entry which is preliminary data.</text>
</comment>
<dbReference type="PROSITE" id="PS51077">
    <property type="entry name" value="HTH_ICLR"/>
    <property type="match status" value="1"/>
</dbReference>
<dbReference type="SMART" id="SM00346">
    <property type="entry name" value="HTH_ICLR"/>
    <property type="match status" value="1"/>
</dbReference>
<dbReference type="GO" id="GO:0003700">
    <property type="term" value="F:DNA-binding transcription factor activity"/>
    <property type="evidence" value="ECO:0007669"/>
    <property type="project" value="TreeGrafter"/>
</dbReference>
<dbReference type="Proteomes" id="UP000216020">
    <property type="component" value="Unassembled WGS sequence"/>
</dbReference>
<gene>
    <name evidence="6" type="ORF">CAL29_07615</name>
</gene>
<evidence type="ECO:0000256" key="1">
    <source>
        <dbReference type="ARBA" id="ARBA00023015"/>
    </source>
</evidence>
<reference evidence="7" key="1">
    <citation type="submission" date="2017-05" db="EMBL/GenBank/DDBJ databases">
        <title>Complete and WGS of Bordetella genogroups.</title>
        <authorList>
            <person name="Spilker T."/>
            <person name="Lipuma J."/>
        </authorList>
    </citation>
    <scope>NUCLEOTIDE SEQUENCE [LARGE SCALE GENOMIC DNA]</scope>
    <source>
        <strain evidence="7">AU16122</strain>
    </source>
</reference>
<evidence type="ECO:0000256" key="2">
    <source>
        <dbReference type="ARBA" id="ARBA00023125"/>
    </source>
</evidence>
<dbReference type="InterPro" id="IPR036388">
    <property type="entry name" value="WH-like_DNA-bd_sf"/>
</dbReference>
<dbReference type="GO" id="GO:0045892">
    <property type="term" value="P:negative regulation of DNA-templated transcription"/>
    <property type="evidence" value="ECO:0007669"/>
    <property type="project" value="TreeGrafter"/>
</dbReference>
<dbReference type="PANTHER" id="PTHR30136:SF33">
    <property type="entry name" value="TRANSCRIPTIONAL REGULATORY PROTEIN"/>
    <property type="match status" value="1"/>
</dbReference>
<dbReference type="InterPro" id="IPR036390">
    <property type="entry name" value="WH_DNA-bd_sf"/>
</dbReference>
<dbReference type="PANTHER" id="PTHR30136">
    <property type="entry name" value="HELIX-TURN-HELIX TRANSCRIPTIONAL REGULATOR, ICLR FAMILY"/>
    <property type="match status" value="1"/>
</dbReference>
<dbReference type="OrthoDB" id="5401369at2"/>
<feature type="domain" description="IclR-ED" evidence="5">
    <location>
        <begin position="88"/>
        <end position="272"/>
    </location>
</feature>
<dbReference type="EMBL" id="NEVM01000001">
    <property type="protein sequence ID" value="OZI38190.1"/>
    <property type="molecule type" value="Genomic_DNA"/>
</dbReference>
<evidence type="ECO:0000259" key="5">
    <source>
        <dbReference type="PROSITE" id="PS51078"/>
    </source>
</evidence>
<name>A0A261SN37_9BORD</name>
<dbReference type="InterPro" id="IPR014757">
    <property type="entry name" value="Tscrpt_reg_IclR_C"/>
</dbReference>
<protein>
    <recommendedName>
        <fullName evidence="8">IclR family transcriptional regulator</fullName>
    </recommendedName>
</protein>
<accession>A0A261SN37</accession>
<dbReference type="Pfam" id="PF09339">
    <property type="entry name" value="HTH_IclR"/>
    <property type="match status" value="1"/>
</dbReference>
<dbReference type="InterPro" id="IPR050707">
    <property type="entry name" value="HTH_MetabolicPath_Reg"/>
</dbReference>
<dbReference type="Gene3D" id="1.10.10.10">
    <property type="entry name" value="Winged helix-like DNA-binding domain superfamily/Winged helix DNA-binding domain"/>
    <property type="match status" value="1"/>
</dbReference>
<proteinExistence type="predicted"/>
<evidence type="ECO:0000313" key="6">
    <source>
        <dbReference type="EMBL" id="OZI38190.1"/>
    </source>
</evidence>
<evidence type="ECO:0000313" key="7">
    <source>
        <dbReference type="Proteomes" id="UP000216020"/>
    </source>
</evidence>
<dbReference type="PROSITE" id="PS51078">
    <property type="entry name" value="ICLR_ED"/>
    <property type="match status" value="1"/>
</dbReference>
<dbReference type="RefSeq" id="WP_094852290.1">
    <property type="nucleotide sequence ID" value="NZ_NEVM01000001.1"/>
</dbReference>
<keyword evidence="1" id="KW-0805">Transcription regulation</keyword>
<evidence type="ECO:0000259" key="4">
    <source>
        <dbReference type="PROSITE" id="PS51077"/>
    </source>
</evidence>
<keyword evidence="7" id="KW-1185">Reference proteome</keyword>
<dbReference type="SUPFAM" id="SSF46785">
    <property type="entry name" value="Winged helix' DNA-binding domain"/>
    <property type="match status" value="1"/>
</dbReference>
<dbReference type="Pfam" id="PF01614">
    <property type="entry name" value="IclR_C"/>
    <property type="match status" value="1"/>
</dbReference>
<dbReference type="InterPro" id="IPR005471">
    <property type="entry name" value="Tscrpt_reg_IclR_N"/>
</dbReference>
<sequence length="273" mass="30334">MVNKRRDLDYRRRSLEEESGDAQFASTLARGLALLRCFDAGEPLLGNQELVERSGLSKATVSRLTYTLVRLGYLNYHADHSRYSLGSAVLVTAYPLLANMRVRRYARPLMQEMANQVQGVVSLGIRHGMAMLYVESCASDVSGSPVIVGLGSRVPLARTAMGRAYLAALPEAERADVLQQIKARDPQGWNATRERIRQALVRYGRDGFCLSDEDLTQDSRAVGVALQRGEGEVQMAFNCGIPTFRLAPRQLELDIGPRLRGLVRHVETIMRSL</sequence>